<name>A0A1I8AAJ5_9BILA</name>
<evidence type="ECO:0000313" key="2">
    <source>
        <dbReference type="Proteomes" id="UP000095287"/>
    </source>
</evidence>
<sequence length="245" mass="28006">MDSSEERSLSNKPIRNYNTDKTVKGRCRKPFTLMKFVTTSEYCLLSPQVAADFALRSHRVPLSLWTPSLPSPALMSVTADAAPGSTQDTTLSTLLRQVQTRTSQIPRTSHSVSYSRSQPLDKNQDLATITKLDFLVKSLDEVIGDPPRGIEQNAANYSLCWKRPEVSSSNKTSTWRSKWPLRTRQLARRSDLNDPHLIKNRDAKKPYCAFHQRNGFHSSVECRIYDIAERLIERIKELRCCYRCV</sequence>
<reference evidence="3" key="1">
    <citation type="submission" date="2016-11" db="UniProtKB">
        <authorList>
            <consortium name="WormBaseParasite"/>
        </authorList>
    </citation>
    <scope>IDENTIFICATION</scope>
</reference>
<proteinExistence type="predicted"/>
<dbReference type="Proteomes" id="UP000095287">
    <property type="component" value="Unplaced"/>
</dbReference>
<protein>
    <submittedName>
        <fullName evidence="3">Uncharacterized protein</fullName>
    </submittedName>
</protein>
<evidence type="ECO:0000313" key="3">
    <source>
        <dbReference type="WBParaSite" id="L893_g3758.t1"/>
    </source>
</evidence>
<feature type="region of interest" description="Disordered" evidence="1">
    <location>
        <begin position="1"/>
        <end position="21"/>
    </location>
</feature>
<accession>A0A1I8AAJ5</accession>
<evidence type="ECO:0000256" key="1">
    <source>
        <dbReference type="SAM" id="MobiDB-lite"/>
    </source>
</evidence>
<keyword evidence="2" id="KW-1185">Reference proteome</keyword>
<organism evidence="2 3">
    <name type="scientific">Steinernema glaseri</name>
    <dbReference type="NCBI Taxonomy" id="37863"/>
    <lineage>
        <taxon>Eukaryota</taxon>
        <taxon>Metazoa</taxon>
        <taxon>Ecdysozoa</taxon>
        <taxon>Nematoda</taxon>
        <taxon>Chromadorea</taxon>
        <taxon>Rhabditida</taxon>
        <taxon>Tylenchina</taxon>
        <taxon>Panagrolaimomorpha</taxon>
        <taxon>Strongyloidoidea</taxon>
        <taxon>Steinernematidae</taxon>
        <taxon>Steinernema</taxon>
    </lineage>
</organism>
<dbReference type="WBParaSite" id="L893_g3758.t1">
    <property type="protein sequence ID" value="L893_g3758.t1"/>
    <property type="gene ID" value="L893_g3758"/>
</dbReference>
<feature type="compositionally biased region" description="Polar residues" evidence="1">
    <location>
        <begin position="10"/>
        <end position="20"/>
    </location>
</feature>
<dbReference type="AlphaFoldDB" id="A0A1I8AAJ5"/>